<reference evidence="1 2" key="1">
    <citation type="submission" date="2018-05" db="EMBL/GenBank/DDBJ databases">
        <title>Genomic Encyclopedia of Type Strains, Phase IV (KMG-IV): sequencing the most valuable type-strain genomes for metagenomic binning, comparative biology and taxonomic classification.</title>
        <authorList>
            <person name="Goeker M."/>
        </authorList>
    </citation>
    <scope>NUCLEOTIDE SEQUENCE [LARGE SCALE GENOMIC DNA]</scope>
    <source>
        <strain evidence="1 2">DSM 44704</strain>
    </source>
</reference>
<dbReference type="EMBL" id="QJKF01000026">
    <property type="protein sequence ID" value="PXX53962.1"/>
    <property type="molecule type" value="Genomic_DNA"/>
</dbReference>
<dbReference type="Proteomes" id="UP000247569">
    <property type="component" value="Unassembled WGS sequence"/>
</dbReference>
<accession>A0A318JMG5</accession>
<sequence length="282" mass="31484">MTHETETVPAKRDHLPPLPTTRELLDAMAGVIPERHPARSVLCAALMLARIDDYTNPDIVYTDDDYQYEGSVVLGEIGIADITTGGRAHLINCIDAAARRYGNPYGRVIDAVARAWWEYRLAARYFAEGLRPGDQTERAKVDAWLTNARRAVVVACADYRRLLRGRTWISGPPREGQSVVQGFRPMSPATDPDLIQAAATIKKALHERDIAAPAHEFDWMPPYTKNTLLRNGIRHMVDLAQKTDKQLLAIPGLGWTRVAELREGITKWTTAADPALLRKGRE</sequence>
<proteinExistence type="predicted"/>
<dbReference type="OrthoDB" id="4555917at2"/>
<dbReference type="RefSeq" id="WP_040742191.1">
    <property type="nucleotide sequence ID" value="NZ_QJKF01000026.1"/>
</dbReference>
<organism evidence="1 2">
    <name type="scientific">Nocardia tenerifensis</name>
    <dbReference type="NCBI Taxonomy" id="228006"/>
    <lineage>
        <taxon>Bacteria</taxon>
        <taxon>Bacillati</taxon>
        <taxon>Actinomycetota</taxon>
        <taxon>Actinomycetes</taxon>
        <taxon>Mycobacteriales</taxon>
        <taxon>Nocardiaceae</taxon>
        <taxon>Nocardia</taxon>
    </lineage>
</organism>
<comment type="caution">
    <text evidence="1">The sequence shown here is derived from an EMBL/GenBank/DDBJ whole genome shotgun (WGS) entry which is preliminary data.</text>
</comment>
<dbReference type="SUPFAM" id="SSF47789">
    <property type="entry name" value="C-terminal domain of RNA polymerase alpha subunit"/>
    <property type="match status" value="1"/>
</dbReference>
<gene>
    <name evidence="1" type="ORF">DFR70_12683</name>
</gene>
<dbReference type="AlphaFoldDB" id="A0A318JMG5"/>
<evidence type="ECO:0000313" key="2">
    <source>
        <dbReference type="Proteomes" id="UP000247569"/>
    </source>
</evidence>
<keyword evidence="2" id="KW-1185">Reference proteome</keyword>
<dbReference type="Gene3D" id="1.10.150.20">
    <property type="entry name" value="5' to 3' exonuclease, C-terminal subdomain"/>
    <property type="match status" value="1"/>
</dbReference>
<name>A0A318JMG5_9NOCA</name>
<evidence type="ECO:0000313" key="1">
    <source>
        <dbReference type="EMBL" id="PXX53962.1"/>
    </source>
</evidence>
<protein>
    <submittedName>
        <fullName evidence="1">Uncharacterized protein</fullName>
    </submittedName>
</protein>